<feature type="domain" description="CBM-cenC" evidence="3">
    <location>
        <begin position="289"/>
        <end position="407"/>
    </location>
</feature>
<organism evidence="4 5">
    <name type="scientific">Oligosphaera ethanolica</name>
    <dbReference type="NCBI Taxonomy" id="760260"/>
    <lineage>
        <taxon>Bacteria</taxon>
        <taxon>Pseudomonadati</taxon>
        <taxon>Lentisphaerota</taxon>
        <taxon>Oligosphaeria</taxon>
        <taxon>Oligosphaerales</taxon>
        <taxon>Oligosphaeraceae</taxon>
        <taxon>Oligosphaera</taxon>
    </lineage>
</organism>
<evidence type="ECO:0000256" key="2">
    <source>
        <dbReference type="SAM" id="SignalP"/>
    </source>
</evidence>
<dbReference type="InterPro" id="IPR008979">
    <property type="entry name" value="Galactose-bd-like_sf"/>
</dbReference>
<dbReference type="SUPFAM" id="SSF49785">
    <property type="entry name" value="Galactose-binding domain-like"/>
    <property type="match status" value="1"/>
</dbReference>
<proteinExistence type="predicted"/>
<dbReference type="AlphaFoldDB" id="A0AAE3VEU3"/>
<feature type="chain" id="PRO_5042055459" description="CBM-cenC domain-containing protein" evidence="2">
    <location>
        <begin position="21"/>
        <end position="866"/>
    </location>
</feature>
<evidence type="ECO:0000259" key="3">
    <source>
        <dbReference type="Pfam" id="PF02018"/>
    </source>
</evidence>
<dbReference type="GO" id="GO:0016798">
    <property type="term" value="F:hydrolase activity, acting on glycosyl bonds"/>
    <property type="evidence" value="ECO:0007669"/>
    <property type="project" value="InterPro"/>
</dbReference>
<comment type="caution">
    <text evidence="4">The sequence shown here is derived from an EMBL/GenBank/DDBJ whole genome shotgun (WGS) entry which is preliminary data.</text>
</comment>
<evidence type="ECO:0000256" key="1">
    <source>
        <dbReference type="ARBA" id="ARBA00022801"/>
    </source>
</evidence>
<evidence type="ECO:0000313" key="4">
    <source>
        <dbReference type="EMBL" id="MDQ0289207.1"/>
    </source>
</evidence>
<dbReference type="RefSeq" id="WP_307260563.1">
    <property type="nucleotide sequence ID" value="NZ_JAUSVL010000001.1"/>
</dbReference>
<dbReference type="InterPro" id="IPR017853">
    <property type="entry name" value="GH"/>
</dbReference>
<keyword evidence="5" id="KW-1185">Reference proteome</keyword>
<dbReference type="InterPro" id="IPR003305">
    <property type="entry name" value="CenC_carb-bd"/>
</dbReference>
<keyword evidence="1" id="KW-0378">Hydrolase</keyword>
<dbReference type="Pfam" id="PF02018">
    <property type="entry name" value="CBM_4_9"/>
    <property type="match status" value="1"/>
</dbReference>
<name>A0AAE3VEU3_9BACT</name>
<keyword evidence="2" id="KW-0732">Signal</keyword>
<dbReference type="Gene3D" id="2.60.120.260">
    <property type="entry name" value="Galactose-binding domain-like"/>
    <property type="match status" value="1"/>
</dbReference>
<accession>A0AAE3VEU3</accession>
<sequence>MRFTNLVGFCTVLCCASGIAADAPLFPFMISYGGADNASSVAKLLPTPAGRDGQIRIVDGRFVNDAGPVRLHGTNLTGPANFPTHADADKLAERLARLGINCVRLHYFDTPYGNFMTPALPGIIAADPETQLRLDSEQRDRQDYLVAALKKRGIYTNMNLHVGRQLDKRDGIDERTPWANKGVDSFYGPLIQHQKDYARELLTRVNTYTGMAYTDDPCVAMIEINNENALWNQYGGGGLDWLGPKIGGEFRRQWNDWLKAKYGTDDARRAAWAWKPEPLHDEQIAEGRFDAPVDFTAEPWVIATGQSGAASAEVRDGLLHLTVTRRGEEYYPKLYRGVSVKAGQNYTLSFRVRRVDGRRVELGLGVAQTAGGWKSLGLVRRVMITDAWREILYSFEATEDSDLAQVQITRFVDGEYEIDNLSLQSGVHEQYRLEGTLAEGTVPIIRSSAFAPKTARLDFARFLCATEDRYWHDEMYLFLRDELKCRAVVSGTQLGYSPPPVQARLDYVDHHSYWCHPGPVNKDWRIRNESMVNSLSCVRSLAAQRVAGKPFTVSEYNHPFPNLYGAEGQPMLRAYGRFQGWDGVFEYTYNHGPDFEPPMNSYFFSIIARTDVLAHFPACATMYLRGDVEEARQSLIAVPDQEKYLENLASSSSVGQSITHAGFHANHPLVHKCAVAFTGENAPAPESLVVPAGPVISSDTGELIWNRDIPDACYWLVNTPNTKLFSGFPRGRAVDLGEVSLAVGDTRLGWATVSLLSHDATGFGAAGPARILLAATGYCGNDGMVIEEHASKLISLTDWGKGPVVAEGIPAELTLKANADRVRCYALDGAGERKGEVPVQAGPEGAGAKIVIGPDYQTVWYEIIVR</sequence>
<protein>
    <recommendedName>
        <fullName evidence="3">CBM-cenC domain-containing protein</fullName>
    </recommendedName>
</protein>
<reference evidence="4" key="1">
    <citation type="submission" date="2023-07" db="EMBL/GenBank/DDBJ databases">
        <title>Genomic Encyclopedia of Type Strains, Phase IV (KMG-IV): sequencing the most valuable type-strain genomes for metagenomic binning, comparative biology and taxonomic classification.</title>
        <authorList>
            <person name="Goeker M."/>
        </authorList>
    </citation>
    <scope>NUCLEOTIDE SEQUENCE</scope>
    <source>
        <strain evidence="4">DSM 24202</strain>
    </source>
</reference>
<dbReference type="SUPFAM" id="SSF51445">
    <property type="entry name" value="(Trans)glycosidases"/>
    <property type="match status" value="1"/>
</dbReference>
<evidence type="ECO:0000313" key="5">
    <source>
        <dbReference type="Proteomes" id="UP001238163"/>
    </source>
</evidence>
<gene>
    <name evidence="4" type="ORF">J3R75_001314</name>
</gene>
<dbReference type="Gene3D" id="3.20.20.80">
    <property type="entry name" value="Glycosidases"/>
    <property type="match status" value="1"/>
</dbReference>
<dbReference type="EMBL" id="JAUSVL010000001">
    <property type="protein sequence ID" value="MDQ0289207.1"/>
    <property type="molecule type" value="Genomic_DNA"/>
</dbReference>
<dbReference type="Proteomes" id="UP001238163">
    <property type="component" value="Unassembled WGS sequence"/>
</dbReference>
<feature type="signal peptide" evidence="2">
    <location>
        <begin position="1"/>
        <end position="20"/>
    </location>
</feature>